<reference evidence="1 2" key="1">
    <citation type="submission" date="2019-07" db="EMBL/GenBank/DDBJ databases">
        <title>De Novo Assembly of kiwifruit Actinidia rufa.</title>
        <authorList>
            <person name="Sugita-Konishi S."/>
            <person name="Sato K."/>
            <person name="Mori E."/>
            <person name="Abe Y."/>
            <person name="Kisaki G."/>
            <person name="Hamano K."/>
            <person name="Suezawa K."/>
            <person name="Otani M."/>
            <person name="Fukuda T."/>
            <person name="Manabe T."/>
            <person name="Gomi K."/>
            <person name="Tabuchi M."/>
            <person name="Akimitsu K."/>
            <person name="Kataoka I."/>
        </authorList>
    </citation>
    <scope>NUCLEOTIDE SEQUENCE [LARGE SCALE GENOMIC DNA]</scope>
    <source>
        <strain evidence="2">cv. Fuchu</strain>
    </source>
</reference>
<evidence type="ECO:0000313" key="2">
    <source>
        <dbReference type="Proteomes" id="UP000585474"/>
    </source>
</evidence>
<dbReference type="Proteomes" id="UP000585474">
    <property type="component" value="Unassembled WGS sequence"/>
</dbReference>
<proteinExistence type="predicted"/>
<protein>
    <submittedName>
        <fullName evidence="1">Uncharacterized protein</fullName>
    </submittedName>
</protein>
<name>A0A7J0EN93_9ERIC</name>
<dbReference type="EMBL" id="BJWL01000005">
    <property type="protein sequence ID" value="GFY87951.1"/>
    <property type="molecule type" value="Genomic_DNA"/>
</dbReference>
<sequence length="76" mass="7947">MATAGKGRGVLPRRGQSSDCLRRDMVTVEGFGGEVPLMKISLNSIWVLGVVLMVAMEGHRSGVINTAHGGRVVNGG</sequence>
<organism evidence="1 2">
    <name type="scientific">Actinidia rufa</name>
    <dbReference type="NCBI Taxonomy" id="165716"/>
    <lineage>
        <taxon>Eukaryota</taxon>
        <taxon>Viridiplantae</taxon>
        <taxon>Streptophyta</taxon>
        <taxon>Embryophyta</taxon>
        <taxon>Tracheophyta</taxon>
        <taxon>Spermatophyta</taxon>
        <taxon>Magnoliopsida</taxon>
        <taxon>eudicotyledons</taxon>
        <taxon>Gunneridae</taxon>
        <taxon>Pentapetalae</taxon>
        <taxon>asterids</taxon>
        <taxon>Ericales</taxon>
        <taxon>Actinidiaceae</taxon>
        <taxon>Actinidia</taxon>
    </lineage>
</organism>
<comment type="caution">
    <text evidence="1">The sequence shown here is derived from an EMBL/GenBank/DDBJ whole genome shotgun (WGS) entry which is preliminary data.</text>
</comment>
<accession>A0A7J0EN93</accession>
<dbReference type="AlphaFoldDB" id="A0A7J0EN93"/>
<keyword evidence="2" id="KW-1185">Reference proteome</keyword>
<evidence type="ECO:0000313" key="1">
    <source>
        <dbReference type="EMBL" id="GFY87951.1"/>
    </source>
</evidence>
<gene>
    <name evidence="1" type="ORF">Acr_05g0015900</name>
</gene>